<feature type="region of interest" description="Disordered" evidence="5">
    <location>
        <begin position="458"/>
        <end position="522"/>
    </location>
</feature>
<dbReference type="GO" id="GO:0003684">
    <property type="term" value="F:damaged DNA binding"/>
    <property type="evidence" value="ECO:0007669"/>
    <property type="project" value="TreeGrafter"/>
</dbReference>
<evidence type="ECO:0000313" key="7">
    <source>
        <dbReference type="EMBL" id="PFH49725.1"/>
    </source>
</evidence>
<feature type="domain" description="DNA endonuclease activator Ctp1 C-terminal" evidence="6">
    <location>
        <begin position="562"/>
        <end position="696"/>
    </location>
</feature>
<evidence type="ECO:0000256" key="2">
    <source>
        <dbReference type="ARBA" id="ARBA00022763"/>
    </source>
</evidence>
<accession>A0A2A9NFD4</accession>
<keyword evidence="2" id="KW-0227">DNA damage</keyword>
<feature type="compositionally biased region" description="Polar residues" evidence="5">
    <location>
        <begin position="412"/>
        <end position="428"/>
    </location>
</feature>
<organism evidence="7 8">
    <name type="scientific">Amanita thiersii Skay4041</name>
    <dbReference type="NCBI Taxonomy" id="703135"/>
    <lineage>
        <taxon>Eukaryota</taxon>
        <taxon>Fungi</taxon>
        <taxon>Dikarya</taxon>
        <taxon>Basidiomycota</taxon>
        <taxon>Agaricomycotina</taxon>
        <taxon>Agaricomycetes</taxon>
        <taxon>Agaricomycetidae</taxon>
        <taxon>Agaricales</taxon>
        <taxon>Pluteineae</taxon>
        <taxon>Amanitaceae</taxon>
        <taxon>Amanita</taxon>
    </lineage>
</organism>
<keyword evidence="3" id="KW-0539">Nucleus</keyword>
<feature type="coiled-coil region" evidence="4">
    <location>
        <begin position="21"/>
        <end position="48"/>
    </location>
</feature>
<dbReference type="GO" id="GO:0010792">
    <property type="term" value="P:DNA double-strand break processing involved in repair via single-strand annealing"/>
    <property type="evidence" value="ECO:0007669"/>
    <property type="project" value="TreeGrafter"/>
</dbReference>
<feature type="coiled-coil region" evidence="4">
    <location>
        <begin position="98"/>
        <end position="157"/>
    </location>
</feature>
<feature type="region of interest" description="Disordered" evidence="5">
    <location>
        <begin position="319"/>
        <end position="437"/>
    </location>
</feature>
<sequence>MDATSTTYSSVQMRERDKIVQEKHQKEISAMERRIEKLKWANDDTMKELFDAQHRGRRLANSLGFKDIIEAQVFIDTADHETPYRDCFEQVGTLKSRLEAVTSDADDLREHLRLADQERDEFKAKLKEEHDTRQQQLSELQKSYDELLATKERAKERFKADFKKWREFNSWLFSEDKGGRRKQRLPSTSERKRKLQELGLDCPSSEEKATPPHKDIPPPCLAGSTKIDSDKENQGTTVRRLRRLTDSPMLPLSASTSMLNVLEADIHSSTHTLKNPSQDIKHLDNPLKILQPSHSPSVFLDSVGQARTRSSTIAFKPVPRAVPGNINQPEATPCKKGSNQPDTHVLAGSDIPTSSDTEEDTQAISPIPPVFKVPQVPITGRLSSPTSSDTEPDTQGEFNTSATLEALPYLPSASNMRNRSTYKVNTSPVEKHDEEPPRKIRRVEVTETPRANAQLCTPQTSKPTLRQITESTPKPRGGKLREKFEDSLFFVPSAKGKEVDPREKSQPPTSTPGGVDKQQKQADDYSVFKGRGRYAKEANCGKKTINAKYTIDSSCNGGVEFQYDEVVRHKDHRKKMGAGDCECCREYYEAVGPLPARLQPPLWRSPPRTEVKKKAVNRAGHKKNASETLVPLCFSTPDEDGNVSPSFEDESQFGLDDTRHREIEQHKKAISRHRHHWARGRTPPDYWNIGFPTTQEAVEINEKAEQMHRKKELEVELSVKRGEGRYRRR</sequence>
<dbReference type="EMBL" id="KZ302021">
    <property type="protein sequence ID" value="PFH49725.1"/>
    <property type="molecule type" value="Genomic_DNA"/>
</dbReference>
<evidence type="ECO:0000313" key="8">
    <source>
        <dbReference type="Proteomes" id="UP000242287"/>
    </source>
</evidence>
<dbReference type="STRING" id="703135.A0A2A9NFD4"/>
<feature type="compositionally biased region" description="Basic and acidic residues" evidence="5">
    <location>
        <begin position="495"/>
        <end position="505"/>
    </location>
</feature>
<gene>
    <name evidence="7" type="ORF">AMATHDRAFT_4659</name>
</gene>
<dbReference type="Pfam" id="PF08573">
    <property type="entry name" value="SAE2"/>
    <property type="match status" value="1"/>
</dbReference>
<reference evidence="7 8" key="1">
    <citation type="submission" date="2014-02" db="EMBL/GenBank/DDBJ databases">
        <title>Transposable element dynamics among asymbiotic and ectomycorrhizal Amanita fungi.</title>
        <authorList>
            <consortium name="DOE Joint Genome Institute"/>
            <person name="Hess J."/>
            <person name="Skrede I."/>
            <person name="Wolfe B."/>
            <person name="LaButti K."/>
            <person name="Ohm R.A."/>
            <person name="Grigoriev I.V."/>
            <person name="Pringle A."/>
        </authorList>
    </citation>
    <scope>NUCLEOTIDE SEQUENCE [LARGE SCALE GENOMIC DNA]</scope>
    <source>
        <strain evidence="7 8">SKay4041</strain>
    </source>
</reference>
<comment type="subcellular location">
    <subcellularLocation>
        <location evidence="1">Nucleus</location>
    </subcellularLocation>
</comment>
<dbReference type="PANTHER" id="PTHR15107:SF0">
    <property type="entry name" value="DNA ENDONUCLEASE ACTIVATOR CTP1 C-TERMINAL DOMAIN-CONTAINING PROTEIN"/>
    <property type="match status" value="1"/>
</dbReference>
<feature type="region of interest" description="Disordered" evidence="5">
    <location>
        <begin position="179"/>
        <end position="235"/>
    </location>
</feature>
<proteinExistence type="predicted"/>
<dbReference type="Proteomes" id="UP000242287">
    <property type="component" value="Unassembled WGS sequence"/>
</dbReference>
<keyword evidence="4" id="KW-0175">Coiled coil</keyword>
<dbReference type="GO" id="GO:0005634">
    <property type="term" value="C:nucleus"/>
    <property type="evidence" value="ECO:0007669"/>
    <property type="project" value="UniProtKB-SubCell"/>
</dbReference>
<protein>
    <recommendedName>
        <fullName evidence="6">DNA endonuclease activator Ctp1 C-terminal domain-containing protein</fullName>
    </recommendedName>
</protein>
<name>A0A2A9NFD4_9AGAR</name>
<evidence type="ECO:0000256" key="5">
    <source>
        <dbReference type="SAM" id="MobiDB-lite"/>
    </source>
</evidence>
<dbReference type="PANTHER" id="PTHR15107">
    <property type="entry name" value="RETINOBLASTOMA BINDING PROTEIN 8"/>
    <property type="match status" value="1"/>
</dbReference>
<feature type="compositionally biased region" description="Basic and acidic residues" evidence="5">
    <location>
        <begin position="205"/>
        <end position="216"/>
    </location>
</feature>
<dbReference type="AlphaFoldDB" id="A0A2A9NFD4"/>
<feature type="compositionally biased region" description="Polar residues" evidence="5">
    <location>
        <begin position="458"/>
        <end position="472"/>
    </location>
</feature>
<keyword evidence="8" id="KW-1185">Reference proteome</keyword>
<evidence type="ECO:0000256" key="4">
    <source>
        <dbReference type="SAM" id="Coils"/>
    </source>
</evidence>
<evidence type="ECO:0000256" key="3">
    <source>
        <dbReference type="ARBA" id="ARBA00023242"/>
    </source>
</evidence>
<dbReference type="OrthoDB" id="5801062at2759"/>
<dbReference type="InterPro" id="IPR033316">
    <property type="entry name" value="RBBP8-like"/>
</dbReference>
<evidence type="ECO:0000256" key="1">
    <source>
        <dbReference type="ARBA" id="ARBA00004123"/>
    </source>
</evidence>
<evidence type="ECO:0000259" key="6">
    <source>
        <dbReference type="Pfam" id="PF08573"/>
    </source>
</evidence>
<dbReference type="InterPro" id="IPR013882">
    <property type="entry name" value="Ctp1_C"/>
</dbReference>